<dbReference type="EC" id="1.-.-.-" evidence="9"/>
<evidence type="ECO:0000313" key="10">
    <source>
        <dbReference type="Proteomes" id="UP000255269"/>
    </source>
</evidence>
<organism evidence="9 10">
    <name type="scientific">Helicobacter pullorum</name>
    <dbReference type="NCBI Taxonomy" id="35818"/>
    <lineage>
        <taxon>Bacteria</taxon>
        <taxon>Pseudomonadati</taxon>
        <taxon>Campylobacterota</taxon>
        <taxon>Epsilonproteobacteria</taxon>
        <taxon>Campylobacterales</taxon>
        <taxon>Helicobacteraceae</taxon>
        <taxon>Helicobacter</taxon>
    </lineage>
</organism>
<feature type="active site" description="Proton donor" evidence="5">
    <location>
        <position position="85"/>
    </location>
</feature>
<dbReference type="InterPro" id="IPR023210">
    <property type="entry name" value="NADP_OxRdtase_dom"/>
</dbReference>
<dbReference type="InterPro" id="IPR020471">
    <property type="entry name" value="AKR"/>
</dbReference>
<evidence type="ECO:0000256" key="6">
    <source>
        <dbReference type="PIRSR" id="PIRSR000097-2"/>
    </source>
</evidence>
<reference evidence="9 10" key="1">
    <citation type="submission" date="2018-06" db="EMBL/GenBank/DDBJ databases">
        <authorList>
            <consortium name="Pathogen Informatics"/>
            <person name="Doyle S."/>
        </authorList>
    </citation>
    <scope>NUCLEOTIDE SEQUENCE [LARGE SCALE GENOMIC DNA]</scope>
    <source>
        <strain evidence="9 10">NCTC13156</strain>
    </source>
</reference>
<keyword evidence="2" id="KW-0521">NADP</keyword>
<dbReference type="PROSITE" id="PS00798">
    <property type="entry name" value="ALDOKETO_REDUCTASE_1"/>
    <property type="match status" value="1"/>
</dbReference>
<comment type="catalytic activity">
    <reaction evidence="4">
        <text>hydroxyacetone + NADP(+) = methylglyoxal + NADPH + H(+)</text>
        <dbReference type="Rhea" id="RHEA:27986"/>
        <dbReference type="ChEBI" id="CHEBI:15378"/>
        <dbReference type="ChEBI" id="CHEBI:17158"/>
        <dbReference type="ChEBI" id="CHEBI:27957"/>
        <dbReference type="ChEBI" id="CHEBI:57783"/>
        <dbReference type="ChEBI" id="CHEBI:58349"/>
    </reaction>
</comment>
<feature type="domain" description="NADP-dependent oxidoreductase" evidence="8">
    <location>
        <begin position="63"/>
        <end position="297"/>
    </location>
</feature>
<evidence type="ECO:0000256" key="7">
    <source>
        <dbReference type="PIRSR" id="PIRSR000097-3"/>
    </source>
</evidence>
<evidence type="ECO:0000259" key="8">
    <source>
        <dbReference type="Pfam" id="PF00248"/>
    </source>
</evidence>
<dbReference type="InterPro" id="IPR036812">
    <property type="entry name" value="NAD(P)_OxRdtase_dom_sf"/>
</dbReference>
<feature type="binding site" evidence="6">
    <location>
        <position position="146"/>
    </location>
    <ligand>
        <name>substrate</name>
    </ligand>
</feature>
<evidence type="ECO:0000256" key="4">
    <source>
        <dbReference type="ARBA" id="ARBA00049445"/>
    </source>
</evidence>
<gene>
    <name evidence="9" type="primary">ytbE</name>
    <name evidence="9" type="ORF">NCTC13156_00900</name>
</gene>
<accession>A0A377PZX8</accession>
<evidence type="ECO:0000256" key="2">
    <source>
        <dbReference type="ARBA" id="ARBA00022857"/>
    </source>
</evidence>
<dbReference type="PANTHER" id="PTHR43827">
    <property type="entry name" value="2,5-DIKETO-D-GLUCONIC ACID REDUCTASE"/>
    <property type="match status" value="1"/>
</dbReference>
<dbReference type="RefSeq" id="WP_244907974.1">
    <property type="nucleotide sequence ID" value="NZ_UGJF01000001.1"/>
</dbReference>
<dbReference type="AlphaFoldDB" id="A0A377PZX8"/>
<evidence type="ECO:0000256" key="1">
    <source>
        <dbReference type="ARBA" id="ARBA00007905"/>
    </source>
</evidence>
<protein>
    <submittedName>
        <fullName evidence="9">Oxidoreductase, aldo/keto reductase family</fullName>
        <ecNumber evidence="9">1.-.-.-</ecNumber>
    </submittedName>
</protein>
<dbReference type="GO" id="GO:1990002">
    <property type="term" value="F:methylglyoxal reductase (NADPH) (acetol producing) activity"/>
    <property type="evidence" value="ECO:0007669"/>
    <property type="project" value="RHEA"/>
</dbReference>
<name>A0A377PZX8_9HELI</name>
<dbReference type="PANTHER" id="PTHR43827:SF3">
    <property type="entry name" value="NADP-DEPENDENT OXIDOREDUCTASE DOMAIN-CONTAINING PROTEIN"/>
    <property type="match status" value="1"/>
</dbReference>
<sequence length="307" mass="34450">MKRREFLGYSSAFLGASLAFGTQILVADSKDFFTNTQGANMQYVTLNNGLKMPLLGFGTYDIKSIDTFLAAVDCGYRLFDSAQMYGNEKVVGAAIREAIHSRGIKREEFFITTKLSSDMDFESAKKSIESSLKALDIGYIDLLLIHAPYTQAKEMYKAMELAYKEGIIKALGISSFTPKVYLEFIKTCEIMPAINQCETHIYYQQRALLEAMKPYGTILESWSPFIAGKSGFFDNPTLRQIASAYNKSVAQIALRFLVQQGIIAIPKASKLKHMQENINVFDFSLSAADMESIRALDKNKTQFSWGY</sequence>
<dbReference type="PRINTS" id="PR00069">
    <property type="entry name" value="ALDKETRDTASE"/>
</dbReference>
<dbReference type="FunFam" id="3.20.20.100:FF:000002">
    <property type="entry name" value="2,5-diketo-D-gluconic acid reductase A"/>
    <property type="match status" value="1"/>
</dbReference>
<dbReference type="Gene3D" id="3.20.20.100">
    <property type="entry name" value="NADP-dependent oxidoreductase domain"/>
    <property type="match status" value="1"/>
</dbReference>
<keyword evidence="3 9" id="KW-0560">Oxidoreductase</keyword>
<dbReference type="PIRSF" id="PIRSF000097">
    <property type="entry name" value="AKR"/>
    <property type="match status" value="1"/>
</dbReference>
<evidence type="ECO:0000256" key="3">
    <source>
        <dbReference type="ARBA" id="ARBA00023002"/>
    </source>
</evidence>
<dbReference type="SUPFAM" id="SSF51430">
    <property type="entry name" value="NAD(P)-linked oxidoreductase"/>
    <property type="match status" value="1"/>
</dbReference>
<dbReference type="InterPro" id="IPR018170">
    <property type="entry name" value="Aldo/ket_reductase_CS"/>
</dbReference>
<comment type="similarity">
    <text evidence="1">Belongs to the aldo/keto reductase family.</text>
</comment>
<feature type="site" description="Lowers pKa of active site Tyr" evidence="7">
    <location>
        <position position="114"/>
    </location>
</feature>
<proteinExistence type="inferred from homology"/>
<dbReference type="EMBL" id="UGJF01000001">
    <property type="protein sequence ID" value="STQ88069.1"/>
    <property type="molecule type" value="Genomic_DNA"/>
</dbReference>
<evidence type="ECO:0000256" key="5">
    <source>
        <dbReference type="PIRSR" id="PIRSR000097-1"/>
    </source>
</evidence>
<dbReference type="Pfam" id="PF00248">
    <property type="entry name" value="Aldo_ket_red"/>
    <property type="match status" value="1"/>
</dbReference>
<evidence type="ECO:0000313" key="9">
    <source>
        <dbReference type="EMBL" id="STQ88069.1"/>
    </source>
</evidence>
<dbReference type="Proteomes" id="UP000255269">
    <property type="component" value="Unassembled WGS sequence"/>
</dbReference>